<keyword evidence="2" id="KW-1185">Reference proteome</keyword>
<gene>
    <name evidence="1" type="ORF">GCM10011515_14150</name>
</gene>
<organism evidence="1 2">
    <name type="scientific">Tsuneonella deserti</name>
    <dbReference type="NCBI Taxonomy" id="2035528"/>
    <lineage>
        <taxon>Bacteria</taxon>
        <taxon>Pseudomonadati</taxon>
        <taxon>Pseudomonadota</taxon>
        <taxon>Alphaproteobacteria</taxon>
        <taxon>Sphingomonadales</taxon>
        <taxon>Erythrobacteraceae</taxon>
        <taxon>Tsuneonella</taxon>
    </lineage>
</organism>
<reference evidence="2" key="1">
    <citation type="journal article" date="2019" name="Int. J. Syst. Evol. Microbiol.">
        <title>The Global Catalogue of Microorganisms (GCM) 10K type strain sequencing project: providing services to taxonomists for standard genome sequencing and annotation.</title>
        <authorList>
            <consortium name="The Broad Institute Genomics Platform"/>
            <consortium name="The Broad Institute Genome Sequencing Center for Infectious Disease"/>
            <person name="Wu L."/>
            <person name="Ma J."/>
        </authorList>
    </citation>
    <scope>NUCLEOTIDE SEQUENCE [LARGE SCALE GENOMIC DNA]</scope>
    <source>
        <strain evidence="2">CGMCC 1.15959</strain>
    </source>
</reference>
<dbReference type="EMBL" id="BMKL01000001">
    <property type="protein sequence ID" value="GGD95475.1"/>
    <property type="molecule type" value="Genomic_DNA"/>
</dbReference>
<comment type="caution">
    <text evidence="1">The sequence shown here is derived from an EMBL/GenBank/DDBJ whole genome shotgun (WGS) entry which is preliminary data.</text>
</comment>
<evidence type="ECO:0000313" key="2">
    <source>
        <dbReference type="Proteomes" id="UP000619041"/>
    </source>
</evidence>
<accession>A0ABQ1S9E4</accession>
<evidence type="ECO:0000313" key="1">
    <source>
        <dbReference type="EMBL" id="GGD95475.1"/>
    </source>
</evidence>
<proteinExistence type="predicted"/>
<name>A0ABQ1S9E4_9SPHN</name>
<dbReference type="RefSeq" id="WP_229658482.1">
    <property type="nucleotide sequence ID" value="NZ_BMKL01000001.1"/>
</dbReference>
<protein>
    <submittedName>
        <fullName evidence="1">Uncharacterized protein</fullName>
    </submittedName>
</protein>
<sequence>MFDRQPPAPPSLRNRRTTGERLRDALLEIAGSKAIILAHREKSWASITFAGSRHSIELGFEGREAVHAGEQFIVTLPDHEFGIPGRLVAEAAVVEAVHRLDPPSLRVTCDLLLLEDA</sequence>
<dbReference type="Proteomes" id="UP000619041">
    <property type="component" value="Unassembled WGS sequence"/>
</dbReference>